<dbReference type="EMBL" id="JAOAOG010000168">
    <property type="protein sequence ID" value="KAJ6243785.1"/>
    <property type="molecule type" value="Genomic_DNA"/>
</dbReference>
<dbReference type="Pfam" id="PF01459">
    <property type="entry name" value="Porin_3"/>
    <property type="match status" value="1"/>
</dbReference>
<evidence type="ECO:0000313" key="2">
    <source>
        <dbReference type="Proteomes" id="UP001150062"/>
    </source>
</evidence>
<evidence type="ECO:0000313" key="1">
    <source>
        <dbReference type="EMBL" id="KAJ6243785.1"/>
    </source>
</evidence>
<dbReference type="InterPro" id="IPR023614">
    <property type="entry name" value="Porin_dom_sf"/>
</dbReference>
<dbReference type="Gene3D" id="2.40.160.10">
    <property type="entry name" value="Porin"/>
    <property type="match status" value="1"/>
</dbReference>
<accession>A0ABQ8YGQ4</accession>
<dbReference type="Proteomes" id="UP001150062">
    <property type="component" value="Unassembled WGS sequence"/>
</dbReference>
<evidence type="ECO:0008006" key="3">
    <source>
        <dbReference type="Google" id="ProtNLM"/>
    </source>
</evidence>
<keyword evidence="2" id="KW-1185">Reference proteome</keyword>
<gene>
    <name evidence="1" type="ORF">M0813_22226</name>
</gene>
<dbReference type="InterPro" id="IPR027246">
    <property type="entry name" value="Porin_Euk/Tom40"/>
</dbReference>
<name>A0ABQ8YGQ4_9EUKA</name>
<reference evidence="1" key="1">
    <citation type="submission" date="2022-08" db="EMBL/GenBank/DDBJ databases">
        <title>Novel sulfate-reducing endosymbionts in the free-living metamonad Anaeramoeba.</title>
        <authorList>
            <person name="Jerlstrom-Hultqvist J."/>
            <person name="Cepicka I."/>
            <person name="Gallot-Lavallee L."/>
            <person name="Salas-Leiva D."/>
            <person name="Curtis B.A."/>
            <person name="Zahonova K."/>
            <person name="Pipaliya S."/>
            <person name="Dacks J."/>
            <person name="Roger A.J."/>
        </authorList>
    </citation>
    <scope>NUCLEOTIDE SEQUENCE</scope>
    <source>
        <strain evidence="1">Schooner1</strain>
    </source>
</reference>
<sequence length="284" mass="32099">MWQRKPFNQICNNTQKLIKDNTGSIDLRIKSPSLYSTTLDFTSNLKKSGDIWEYAFQLTPSVHLNEQVTVKTGINSQKQALLNLIVTPTPKKNVQFGLLGQTKPNSLDFWGTFNNNFLTLSTATNINTRSLIFSGTSGYQNFTIGTRSILSTLKNNKLKSIFEIGADYKFSPFLQIGGFARNNFKDFNINIFSKIGTKMSFAANIVKQKNKKNIDFTLATETAISEKVDLRSRFKNLKEIALGIKFRPTKQVSVTTEGKTDLRSLQSLENYKYGVMVDCNLHMN</sequence>
<protein>
    <recommendedName>
        <fullName evidence="3">Outer membrane protein beta-barrel domain-containing protein</fullName>
    </recommendedName>
</protein>
<proteinExistence type="predicted"/>
<organism evidence="1 2">
    <name type="scientific">Anaeramoeba flamelloides</name>
    <dbReference type="NCBI Taxonomy" id="1746091"/>
    <lineage>
        <taxon>Eukaryota</taxon>
        <taxon>Metamonada</taxon>
        <taxon>Anaeramoebidae</taxon>
        <taxon>Anaeramoeba</taxon>
    </lineage>
</organism>
<comment type="caution">
    <text evidence="1">The sequence shown here is derived from an EMBL/GenBank/DDBJ whole genome shotgun (WGS) entry which is preliminary data.</text>
</comment>